<evidence type="ECO:0000313" key="3">
    <source>
        <dbReference type="Proteomes" id="UP001497516"/>
    </source>
</evidence>
<protein>
    <submittedName>
        <fullName evidence="2">Uncharacterized protein</fullName>
    </submittedName>
</protein>
<keyword evidence="3" id="KW-1185">Reference proteome</keyword>
<name>A0AAV2CC53_9ROSI</name>
<accession>A0AAV2CC53</accession>
<dbReference type="Proteomes" id="UP001497516">
    <property type="component" value="Chromosome 1"/>
</dbReference>
<feature type="region of interest" description="Disordered" evidence="1">
    <location>
        <begin position="67"/>
        <end position="113"/>
    </location>
</feature>
<dbReference type="EMBL" id="OZ034813">
    <property type="protein sequence ID" value="CAL1353436.1"/>
    <property type="molecule type" value="Genomic_DNA"/>
</dbReference>
<evidence type="ECO:0000313" key="2">
    <source>
        <dbReference type="EMBL" id="CAL1353436.1"/>
    </source>
</evidence>
<sequence length="162" mass="18110">MYSLPLSFSPFSPSTLFPFPGSCAICQRTPAAAINGAFNLNLQNICNSIKGSTEDLVEVKEEIYHIEEEPVRPPARTNERRTNPEVKARAVTNPPPKPPEKKSINRQWSYSTQGSGDRVFNVWQGGKVSIYSVFPEEAQQTLSTKRIYCHIPDGAERKGELE</sequence>
<proteinExistence type="predicted"/>
<dbReference type="AlphaFoldDB" id="A0AAV2CC53"/>
<evidence type="ECO:0000256" key="1">
    <source>
        <dbReference type="SAM" id="MobiDB-lite"/>
    </source>
</evidence>
<feature type="compositionally biased region" description="Basic and acidic residues" evidence="1">
    <location>
        <begin position="67"/>
        <end position="88"/>
    </location>
</feature>
<organism evidence="2 3">
    <name type="scientific">Linum trigynum</name>
    <dbReference type="NCBI Taxonomy" id="586398"/>
    <lineage>
        <taxon>Eukaryota</taxon>
        <taxon>Viridiplantae</taxon>
        <taxon>Streptophyta</taxon>
        <taxon>Embryophyta</taxon>
        <taxon>Tracheophyta</taxon>
        <taxon>Spermatophyta</taxon>
        <taxon>Magnoliopsida</taxon>
        <taxon>eudicotyledons</taxon>
        <taxon>Gunneridae</taxon>
        <taxon>Pentapetalae</taxon>
        <taxon>rosids</taxon>
        <taxon>fabids</taxon>
        <taxon>Malpighiales</taxon>
        <taxon>Linaceae</taxon>
        <taxon>Linum</taxon>
    </lineage>
</organism>
<reference evidence="2 3" key="1">
    <citation type="submission" date="2024-04" db="EMBL/GenBank/DDBJ databases">
        <authorList>
            <person name="Fracassetti M."/>
        </authorList>
    </citation>
    <scope>NUCLEOTIDE SEQUENCE [LARGE SCALE GENOMIC DNA]</scope>
</reference>
<gene>
    <name evidence="2" type="ORF">LTRI10_LOCUS1337</name>
</gene>